<name>A0A5N8W926_9ACTN</name>
<sequence>MKNDVSVVVKVELPDADEPESARAGEADLVIEKNRFGPTARVTVAAQLHYSPFVDMAHT</sequence>
<gene>
    <name evidence="1" type="ORF">FNH04_24375</name>
</gene>
<reference evidence="1 2" key="1">
    <citation type="submission" date="2019-07" db="EMBL/GenBank/DDBJ databases">
        <title>New species of Amycolatopsis and Streptomyces.</title>
        <authorList>
            <person name="Duangmal K."/>
            <person name="Teo W.F.A."/>
            <person name="Lipun K."/>
        </authorList>
    </citation>
    <scope>NUCLEOTIDE SEQUENCE [LARGE SCALE GENOMIC DNA]</scope>
    <source>
        <strain evidence="1 2">TISTR 2346</strain>
    </source>
</reference>
<dbReference type="InterPro" id="IPR027417">
    <property type="entry name" value="P-loop_NTPase"/>
</dbReference>
<evidence type="ECO:0000313" key="1">
    <source>
        <dbReference type="EMBL" id="MPY42928.1"/>
    </source>
</evidence>
<proteinExistence type="predicted"/>
<organism evidence="1 2">
    <name type="scientific">Streptomyces phyllanthi</name>
    <dbReference type="NCBI Taxonomy" id="1803180"/>
    <lineage>
        <taxon>Bacteria</taxon>
        <taxon>Bacillati</taxon>
        <taxon>Actinomycetota</taxon>
        <taxon>Actinomycetes</taxon>
        <taxon>Kitasatosporales</taxon>
        <taxon>Streptomycetaceae</taxon>
        <taxon>Streptomyces</taxon>
    </lineage>
</organism>
<dbReference type="Proteomes" id="UP000326979">
    <property type="component" value="Unassembled WGS sequence"/>
</dbReference>
<accession>A0A5N8W926</accession>
<evidence type="ECO:0000313" key="2">
    <source>
        <dbReference type="Proteomes" id="UP000326979"/>
    </source>
</evidence>
<comment type="caution">
    <text evidence="1">The sequence shown here is derived from an EMBL/GenBank/DDBJ whole genome shotgun (WGS) entry which is preliminary data.</text>
</comment>
<dbReference type="Gene3D" id="3.40.50.300">
    <property type="entry name" value="P-loop containing nucleotide triphosphate hydrolases"/>
    <property type="match status" value="1"/>
</dbReference>
<dbReference type="AlphaFoldDB" id="A0A5N8W926"/>
<protein>
    <submittedName>
        <fullName evidence="1">Uncharacterized protein</fullName>
    </submittedName>
</protein>
<keyword evidence="2" id="KW-1185">Reference proteome</keyword>
<dbReference type="EMBL" id="VJZE01000186">
    <property type="protein sequence ID" value="MPY42928.1"/>
    <property type="molecule type" value="Genomic_DNA"/>
</dbReference>